<feature type="compositionally biased region" description="Polar residues" evidence="7">
    <location>
        <begin position="705"/>
        <end position="716"/>
    </location>
</feature>
<feature type="region of interest" description="Disordered" evidence="7">
    <location>
        <begin position="705"/>
        <end position="763"/>
    </location>
</feature>
<feature type="compositionally biased region" description="Low complexity" evidence="7">
    <location>
        <begin position="23"/>
        <end position="41"/>
    </location>
</feature>
<feature type="region of interest" description="Disordered" evidence="7">
    <location>
        <begin position="1"/>
        <end position="71"/>
    </location>
</feature>
<dbReference type="GO" id="GO:0005829">
    <property type="term" value="C:cytosol"/>
    <property type="evidence" value="ECO:0007669"/>
    <property type="project" value="TreeGrafter"/>
</dbReference>
<evidence type="ECO:0000256" key="4">
    <source>
        <dbReference type="ARBA" id="ARBA00023121"/>
    </source>
</evidence>
<name>A0A7M5WM18_9CNID</name>
<evidence type="ECO:0000256" key="3">
    <source>
        <dbReference type="ARBA" id="ARBA00023055"/>
    </source>
</evidence>
<dbReference type="GeneID" id="136822085"/>
<sequence>MAENKDQKRPDSMKLDKDIKKYSAPPSISSNHPSSPTSTNHGGAAPSGQGGSYSPVLEDKHNPSSVTKKESFKARKQTYKIKKKKVAKEFSTALKDKSVTILSSWLKIRGTLKSWAKYWCVVKPEVIIIYKSNSLHHWVGTILINTCEYIERPSSKDGFCFKIFQPYGQSIWATKGPKGEVTGYLVQPMPKDHLILRASNEEVGRCWLDAIEVAQRSSLVQTEHEQDVTDSTLKIESDIYGDEDEKLQHEENMGMYSEFNGDKSDYSSGEEPHEEEVFGTSASLDEPIEESPYGTPSECEEFGESGETTEEMEEENKSILWALLKQVRPGMDLSKVTLPTFILEPRSFLDKLADYYYHADFLANAAKEENPYHRIKEIVKWYLSGFYKKPKGLKKPYNPIIGEVFRCMWPNEKNQSKTFFLAEQVSHHPPVSAFYCSNRKDGYVIGGSILAKSKFYGNSTSAILDGTATLTLLKLGEDYTVTMPYAHVKGLLIGSITMELGGVVNIRCEKTGYNAEIEFKLKPFWKKSGECNFVSGKIRMGNDVLCKIDGRWDGEIYSTEYRKSSGEEVLPELFFAPTADVKKARLKRYNIDLESQEEFESEKLWAKVSEAIQQADQSGATREKLVLEDEQRRVHKEMKEKDTSWVPKYFERDTSVAFEHAWVYKYKDLRAWDPVTDMQQFEHNGVIKSRTRHRVPMVKRTMSQLNITPSSNTPLNRSMDGGVRLPSIKEPQSQFSDSSRRNSYDRSSLESNRSDEEMDTQSRKSAIHAIESALEKYMKPIETEQKETNKQITAMRHELRKCLDISRANENAWIQPRDCIMVLMFILIHSLLQMYWSRGS</sequence>
<dbReference type="Pfam" id="PF01237">
    <property type="entry name" value="Oxysterol_BP"/>
    <property type="match status" value="1"/>
</dbReference>
<dbReference type="PROSITE" id="PS01013">
    <property type="entry name" value="OSBP"/>
    <property type="match status" value="1"/>
</dbReference>
<dbReference type="FunFam" id="2.30.29.30:FF:000030">
    <property type="entry name" value="Oxysterol-binding protein"/>
    <property type="match status" value="1"/>
</dbReference>
<feature type="region of interest" description="Disordered" evidence="7">
    <location>
        <begin position="260"/>
        <end position="281"/>
    </location>
</feature>
<dbReference type="InterPro" id="IPR011993">
    <property type="entry name" value="PH-like_dom_sf"/>
</dbReference>
<dbReference type="Gene3D" id="3.30.70.3490">
    <property type="match status" value="1"/>
</dbReference>
<dbReference type="SUPFAM" id="SSF144000">
    <property type="entry name" value="Oxysterol-binding protein-like"/>
    <property type="match status" value="1"/>
</dbReference>
<keyword evidence="10" id="KW-1185">Reference proteome</keyword>
<evidence type="ECO:0000256" key="2">
    <source>
        <dbReference type="ARBA" id="ARBA00022448"/>
    </source>
</evidence>
<dbReference type="FunFam" id="1.10.287.2720:FF:000002">
    <property type="entry name" value="Oxysterol-binding protein"/>
    <property type="match status" value="1"/>
</dbReference>
<feature type="domain" description="PH" evidence="8">
    <location>
        <begin position="99"/>
        <end position="216"/>
    </location>
</feature>
<evidence type="ECO:0000256" key="6">
    <source>
        <dbReference type="RuleBase" id="RU003845"/>
    </source>
</evidence>
<evidence type="ECO:0000256" key="7">
    <source>
        <dbReference type="SAM" id="MobiDB-lite"/>
    </source>
</evidence>
<keyword evidence="2 6" id="KW-0813">Transport</keyword>
<protein>
    <recommendedName>
        <fullName evidence="6">Oxysterol-binding protein</fullName>
    </recommendedName>
</protein>
<evidence type="ECO:0000313" key="9">
    <source>
        <dbReference type="EnsemblMetazoa" id="CLYHEMP010617.1"/>
    </source>
</evidence>
<dbReference type="GO" id="GO:0006869">
    <property type="term" value="P:lipid transport"/>
    <property type="evidence" value="ECO:0007669"/>
    <property type="project" value="UniProtKB-KW"/>
</dbReference>
<dbReference type="OrthoDB" id="10053431at2759"/>
<dbReference type="AlphaFoldDB" id="A0A7M5WM18"/>
<dbReference type="PANTHER" id="PTHR10972:SF102">
    <property type="entry name" value="OXYSTEROL-BINDING PROTEIN"/>
    <property type="match status" value="1"/>
</dbReference>
<accession>A0A7M5WM18</accession>
<dbReference type="Gene3D" id="1.10.287.2720">
    <property type="match status" value="1"/>
</dbReference>
<dbReference type="Proteomes" id="UP000594262">
    <property type="component" value="Unplaced"/>
</dbReference>
<dbReference type="InterPro" id="IPR001849">
    <property type="entry name" value="PH_domain"/>
</dbReference>
<dbReference type="SUPFAM" id="SSF50729">
    <property type="entry name" value="PH domain-like"/>
    <property type="match status" value="1"/>
</dbReference>
<dbReference type="RefSeq" id="XP_066934397.1">
    <property type="nucleotide sequence ID" value="XM_067078296.1"/>
</dbReference>
<dbReference type="InterPro" id="IPR000648">
    <property type="entry name" value="Oxysterol-bd"/>
</dbReference>
<dbReference type="Gene3D" id="2.30.29.30">
    <property type="entry name" value="Pleckstrin-homology domain (PH domain)/Phosphotyrosine-binding domain (PTB)"/>
    <property type="match status" value="1"/>
</dbReference>
<dbReference type="PROSITE" id="PS50003">
    <property type="entry name" value="PH_DOMAIN"/>
    <property type="match status" value="1"/>
</dbReference>
<dbReference type="GO" id="GO:0015485">
    <property type="term" value="F:cholesterol binding"/>
    <property type="evidence" value="ECO:0007669"/>
    <property type="project" value="TreeGrafter"/>
</dbReference>
<evidence type="ECO:0000256" key="5">
    <source>
        <dbReference type="RuleBase" id="RU003844"/>
    </source>
</evidence>
<feature type="compositionally biased region" description="Basic and acidic residues" evidence="7">
    <location>
        <begin position="738"/>
        <end position="755"/>
    </location>
</feature>
<dbReference type="InterPro" id="IPR037239">
    <property type="entry name" value="OSBP_sf"/>
</dbReference>
<keyword evidence="4" id="KW-0446">Lipid-binding</keyword>
<reference evidence="9" key="1">
    <citation type="submission" date="2021-01" db="UniProtKB">
        <authorList>
            <consortium name="EnsemblMetazoa"/>
        </authorList>
    </citation>
    <scope>IDENTIFICATION</scope>
</reference>
<feature type="compositionally biased region" description="Basic and acidic residues" evidence="7">
    <location>
        <begin position="1"/>
        <end position="21"/>
    </location>
</feature>
<feature type="compositionally biased region" description="Basic and acidic residues" evidence="7">
    <location>
        <begin position="57"/>
        <end position="71"/>
    </location>
</feature>
<comment type="similarity">
    <text evidence="1 5">Belongs to the OSBP family.</text>
</comment>
<evidence type="ECO:0000313" key="10">
    <source>
        <dbReference type="Proteomes" id="UP000594262"/>
    </source>
</evidence>
<keyword evidence="3 6" id="KW-0445">Lipid transport</keyword>
<evidence type="ECO:0000259" key="8">
    <source>
        <dbReference type="PROSITE" id="PS50003"/>
    </source>
</evidence>
<dbReference type="Pfam" id="PF00169">
    <property type="entry name" value="PH"/>
    <property type="match status" value="1"/>
</dbReference>
<dbReference type="PANTHER" id="PTHR10972">
    <property type="entry name" value="OXYSTEROL-BINDING PROTEIN-RELATED"/>
    <property type="match status" value="1"/>
</dbReference>
<proteinExistence type="inferred from homology"/>
<dbReference type="GO" id="GO:0032541">
    <property type="term" value="C:cortical endoplasmic reticulum"/>
    <property type="evidence" value="ECO:0007669"/>
    <property type="project" value="TreeGrafter"/>
</dbReference>
<dbReference type="FunFam" id="2.40.160.120:FF:000004">
    <property type="entry name" value="Oxysterol-binding protein"/>
    <property type="match status" value="1"/>
</dbReference>
<dbReference type="GO" id="GO:0016020">
    <property type="term" value="C:membrane"/>
    <property type="evidence" value="ECO:0007669"/>
    <property type="project" value="TreeGrafter"/>
</dbReference>
<dbReference type="InterPro" id="IPR018494">
    <property type="entry name" value="Oxysterol-bd_CS"/>
</dbReference>
<dbReference type="SMART" id="SM00233">
    <property type="entry name" value="PH"/>
    <property type="match status" value="1"/>
</dbReference>
<dbReference type="Gene3D" id="2.40.160.120">
    <property type="match status" value="1"/>
</dbReference>
<organism evidence="9 10">
    <name type="scientific">Clytia hemisphaerica</name>
    <dbReference type="NCBI Taxonomy" id="252671"/>
    <lineage>
        <taxon>Eukaryota</taxon>
        <taxon>Metazoa</taxon>
        <taxon>Cnidaria</taxon>
        <taxon>Hydrozoa</taxon>
        <taxon>Hydroidolina</taxon>
        <taxon>Leptothecata</taxon>
        <taxon>Obeliida</taxon>
        <taxon>Clytiidae</taxon>
        <taxon>Clytia</taxon>
    </lineage>
</organism>
<dbReference type="EnsemblMetazoa" id="CLYHEMT010617.1">
    <property type="protein sequence ID" value="CLYHEMP010617.1"/>
    <property type="gene ID" value="CLYHEMG010617"/>
</dbReference>
<evidence type="ECO:0000256" key="1">
    <source>
        <dbReference type="ARBA" id="ARBA00008842"/>
    </source>
</evidence>